<protein>
    <submittedName>
        <fullName evidence="1">HAD family hydrolase</fullName>
    </submittedName>
</protein>
<gene>
    <name evidence="1" type="ORF">MNQ99_00715</name>
</gene>
<reference evidence="1 2" key="1">
    <citation type="submission" date="2022-03" db="EMBL/GenBank/DDBJ databases">
        <title>Isotopic signatures of nitrous oxide derived from detoxification processes.</title>
        <authorList>
            <person name="Behrendt U."/>
            <person name="Buchen C."/>
            <person name="Well R."/>
            <person name="Ulrich A."/>
            <person name="Rohe L."/>
            <person name="Kolb S."/>
            <person name="Schloter M."/>
            <person name="Horn M.A."/>
            <person name="Augustin J."/>
        </authorList>
    </citation>
    <scope>NUCLEOTIDE SEQUENCE [LARGE SCALE GENOMIC DNA]</scope>
    <source>
        <strain evidence="1 2">S4-C24</strain>
    </source>
</reference>
<dbReference type="Gene3D" id="3.30.1240.10">
    <property type="match status" value="1"/>
</dbReference>
<dbReference type="InterPro" id="IPR036412">
    <property type="entry name" value="HAD-like_sf"/>
</dbReference>
<dbReference type="Pfam" id="PF08282">
    <property type="entry name" value="Hydrolase_3"/>
    <property type="match status" value="1"/>
</dbReference>
<dbReference type="EMBL" id="CP093326">
    <property type="protein sequence ID" value="UNK45946.1"/>
    <property type="molecule type" value="Genomic_DNA"/>
</dbReference>
<evidence type="ECO:0000313" key="1">
    <source>
        <dbReference type="EMBL" id="UNK45946.1"/>
    </source>
</evidence>
<dbReference type="RefSeq" id="WP_241914074.1">
    <property type="nucleotide sequence ID" value="NZ_CP093326.1"/>
</dbReference>
<accession>A0ABY3WC89</accession>
<proteinExistence type="predicted"/>
<dbReference type="Gene3D" id="3.40.50.1000">
    <property type="entry name" value="HAD superfamily/HAD-like"/>
    <property type="match status" value="1"/>
</dbReference>
<evidence type="ECO:0000313" key="2">
    <source>
        <dbReference type="Proteomes" id="UP000829069"/>
    </source>
</evidence>
<name>A0ABY3WC89_9MICC</name>
<dbReference type="Proteomes" id="UP000829069">
    <property type="component" value="Chromosome"/>
</dbReference>
<dbReference type="PANTHER" id="PTHR10000">
    <property type="entry name" value="PHOSPHOSERINE PHOSPHATASE"/>
    <property type="match status" value="1"/>
</dbReference>
<dbReference type="PANTHER" id="PTHR10000:SF8">
    <property type="entry name" value="HAD SUPERFAMILY HYDROLASE-LIKE, TYPE 3"/>
    <property type="match status" value="1"/>
</dbReference>
<organism evidence="1 2">
    <name type="scientific">Arthrobacter sulfonylureivorans</name>
    <dbReference type="NCBI Taxonomy" id="2486855"/>
    <lineage>
        <taxon>Bacteria</taxon>
        <taxon>Bacillati</taxon>
        <taxon>Actinomycetota</taxon>
        <taxon>Actinomycetes</taxon>
        <taxon>Micrococcales</taxon>
        <taxon>Micrococcaceae</taxon>
        <taxon>Arthrobacter</taxon>
    </lineage>
</organism>
<keyword evidence="1" id="KW-0378">Hydrolase</keyword>
<dbReference type="SUPFAM" id="SSF56784">
    <property type="entry name" value="HAD-like"/>
    <property type="match status" value="1"/>
</dbReference>
<sequence>MRLIASDLDGTIIGRDGKISSRTVRAFRSAASAGVEIVFVTGRPPRWLTPVAEQIGHRGRVICSNGAVVYDLESGQVLSAQALPYQNILDVRRIILHLHPSVTFAAETTEGFQLEPGFIQPGSVELLDGIVPKLLPDSLRRTDSVVKLLARGTDLDPDDFLAEVGPAVGHLAAVTHSAPGNPLLEMARPGLNKAVTLAEYAGSLGIDARDVVAFGDMPNDIEMLQWAGAGYAMASGHRRALEAAPFRAPAFHDDGVAQVIEERLAGRAQTPRGPVATA</sequence>
<keyword evidence="2" id="KW-1185">Reference proteome</keyword>
<dbReference type="InterPro" id="IPR023214">
    <property type="entry name" value="HAD_sf"/>
</dbReference>
<dbReference type="GO" id="GO:0016787">
    <property type="term" value="F:hydrolase activity"/>
    <property type="evidence" value="ECO:0007669"/>
    <property type="project" value="UniProtKB-KW"/>
</dbReference>